<reference evidence="3 4" key="1">
    <citation type="submission" date="2018-08" db="EMBL/GenBank/DDBJ databases">
        <title>A genome reference for cultivated species of the human gut microbiota.</title>
        <authorList>
            <person name="Zou Y."/>
            <person name="Xue W."/>
            <person name="Luo G."/>
        </authorList>
    </citation>
    <scope>NUCLEOTIDE SEQUENCE [LARGE SCALE GENOMIC DNA]</scope>
    <source>
        <strain evidence="1 3">AF26-20BH</strain>
        <strain evidence="2 4">AM40-34</strain>
    </source>
</reference>
<evidence type="ECO:0000313" key="4">
    <source>
        <dbReference type="Proteomes" id="UP000283482"/>
    </source>
</evidence>
<comment type="caution">
    <text evidence="2">The sequence shown here is derived from an EMBL/GenBank/DDBJ whole genome shotgun (WGS) entry which is preliminary data.</text>
</comment>
<protein>
    <submittedName>
        <fullName evidence="2">Transposase</fullName>
    </submittedName>
</protein>
<evidence type="ECO:0000313" key="2">
    <source>
        <dbReference type="EMBL" id="RHB33701.1"/>
    </source>
</evidence>
<proteinExistence type="predicted"/>
<dbReference type="PANTHER" id="PTHR36455:SF1">
    <property type="entry name" value="BLR8292 PROTEIN"/>
    <property type="match status" value="1"/>
</dbReference>
<name>A0A413VJE3_BACSE</name>
<gene>
    <name evidence="2" type="ORF">DW889_00640</name>
    <name evidence="1" type="ORF">DWY65_16445</name>
</gene>
<dbReference type="EMBL" id="QSGN01000001">
    <property type="protein sequence ID" value="RHB33701.1"/>
    <property type="molecule type" value="Genomic_DNA"/>
</dbReference>
<dbReference type="InterPro" id="IPR008878">
    <property type="entry name" value="Transposase_IS66_Orf2"/>
</dbReference>
<dbReference type="Proteomes" id="UP000283310">
    <property type="component" value="Unassembled WGS sequence"/>
</dbReference>
<dbReference type="Pfam" id="PF05717">
    <property type="entry name" value="TnpB_IS66"/>
    <property type="match status" value="1"/>
</dbReference>
<evidence type="ECO:0000313" key="3">
    <source>
        <dbReference type="Proteomes" id="UP000283310"/>
    </source>
</evidence>
<dbReference type="AlphaFoldDB" id="A0A413VJE3"/>
<dbReference type="EMBL" id="QRTW01000074">
    <property type="protein sequence ID" value="RGR06671.1"/>
    <property type="molecule type" value="Genomic_DNA"/>
</dbReference>
<dbReference type="PANTHER" id="PTHR36455">
    <property type="match status" value="1"/>
</dbReference>
<dbReference type="RefSeq" id="WP_117905109.1">
    <property type="nucleotide sequence ID" value="NZ_AP031449.1"/>
</dbReference>
<dbReference type="NCBIfam" id="NF033819">
    <property type="entry name" value="IS66_TnpB"/>
    <property type="match status" value="1"/>
</dbReference>
<dbReference type="Proteomes" id="UP000283482">
    <property type="component" value="Unassembled WGS sequence"/>
</dbReference>
<organism evidence="2 4">
    <name type="scientific">Bacteroides stercoris</name>
    <dbReference type="NCBI Taxonomy" id="46506"/>
    <lineage>
        <taxon>Bacteria</taxon>
        <taxon>Pseudomonadati</taxon>
        <taxon>Bacteroidota</taxon>
        <taxon>Bacteroidia</taxon>
        <taxon>Bacteroidales</taxon>
        <taxon>Bacteroidaceae</taxon>
        <taxon>Bacteroides</taxon>
    </lineage>
</organism>
<accession>A0A413VJE3</accession>
<evidence type="ECO:0000313" key="1">
    <source>
        <dbReference type="EMBL" id="RGR06671.1"/>
    </source>
</evidence>
<sequence>MFNLNDSLHYLLYNRPTDMRKSFHTLSGIVTDVMGHDPCNGNVYIFMNRARNRIKLLHWEAGGMVLYSKLLEAGTFGKPGSFSNNNICEGIEWRDLVMIVEGIIESGDSRKNRLESLRKLRK</sequence>